<evidence type="ECO:0000256" key="2">
    <source>
        <dbReference type="PROSITE-ProRule" id="PRU00335"/>
    </source>
</evidence>
<dbReference type="Gene3D" id="1.10.357.10">
    <property type="entry name" value="Tetracycline Repressor, domain 2"/>
    <property type="match status" value="1"/>
</dbReference>
<keyword evidence="1 2" id="KW-0238">DNA-binding</keyword>
<accession>A0A4P5PCP2</accession>
<reference evidence="5" key="1">
    <citation type="submission" date="2019-02" db="EMBL/GenBank/DDBJ databases">
        <title>Draft genome sequence of Enterococcus sp. Gos25-1.</title>
        <authorList>
            <person name="Tanaka N."/>
            <person name="Shiwa Y."/>
            <person name="Fujita N."/>
        </authorList>
    </citation>
    <scope>NUCLEOTIDE SEQUENCE [LARGE SCALE GENOMIC DNA]</scope>
    <source>
        <strain evidence="5">Gos25-1</strain>
    </source>
</reference>
<evidence type="ECO:0000313" key="4">
    <source>
        <dbReference type="EMBL" id="GCF95910.1"/>
    </source>
</evidence>
<dbReference type="Proteomes" id="UP000290567">
    <property type="component" value="Unassembled WGS sequence"/>
</dbReference>
<evidence type="ECO:0000259" key="3">
    <source>
        <dbReference type="PROSITE" id="PS50977"/>
    </source>
</evidence>
<feature type="domain" description="HTH tetR-type" evidence="3">
    <location>
        <begin position="11"/>
        <end position="70"/>
    </location>
</feature>
<protein>
    <submittedName>
        <fullName evidence="4">TetR family transcriptional regulator</fullName>
    </submittedName>
</protein>
<dbReference type="PROSITE" id="PS50977">
    <property type="entry name" value="HTH_TETR_2"/>
    <property type="match status" value="1"/>
</dbReference>
<dbReference type="PANTHER" id="PTHR43479">
    <property type="entry name" value="ACREF/ENVCD OPERON REPRESSOR-RELATED"/>
    <property type="match status" value="1"/>
</dbReference>
<evidence type="ECO:0000313" key="5">
    <source>
        <dbReference type="Proteomes" id="UP000290567"/>
    </source>
</evidence>
<dbReference type="PANTHER" id="PTHR43479:SF11">
    <property type="entry name" value="ACREF_ENVCD OPERON REPRESSOR-RELATED"/>
    <property type="match status" value="1"/>
</dbReference>
<comment type="caution">
    <text evidence="4">The sequence shown here is derived from an EMBL/GenBank/DDBJ whole genome shotgun (WGS) entry which is preliminary data.</text>
</comment>
<dbReference type="InterPro" id="IPR001647">
    <property type="entry name" value="HTH_TetR"/>
</dbReference>
<proteinExistence type="predicted"/>
<gene>
    <name evidence="4" type="ORF">NRIC_38010</name>
</gene>
<dbReference type="SUPFAM" id="SSF46689">
    <property type="entry name" value="Homeodomain-like"/>
    <property type="match status" value="1"/>
</dbReference>
<feature type="DNA-binding region" description="H-T-H motif" evidence="2">
    <location>
        <begin position="33"/>
        <end position="52"/>
    </location>
</feature>
<dbReference type="GO" id="GO:0003677">
    <property type="term" value="F:DNA binding"/>
    <property type="evidence" value="ECO:0007669"/>
    <property type="project" value="UniProtKB-UniRule"/>
</dbReference>
<dbReference type="AlphaFoldDB" id="A0A4P5PCP2"/>
<evidence type="ECO:0000256" key="1">
    <source>
        <dbReference type="ARBA" id="ARBA00023125"/>
    </source>
</evidence>
<dbReference type="InterPro" id="IPR050624">
    <property type="entry name" value="HTH-type_Tx_Regulator"/>
</dbReference>
<dbReference type="Pfam" id="PF00440">
    <property type="entry name" value="TetR_N"/>
    <property type="match status" value="1"/>
</dbReference>
<dbReference type="EMBL" id="BJCC01000051">
    <property type="protein sequence ID" value="GCF95910.1"/>
    <property type="molecule type" value="Genomic_DNA"/>
</dbReference>
<dbReference type="PRINTS" id="PR00455">
    <property type="entry name" value="HTHTETR"/>
</dbReference>
<dbReference type="RefSeq" id="WP_175580164.1">
    <property type="nucleotide sequence ID" value="NZ_BJCC01000051.1"/>
</dbReference>
<keyword evidence="5" id="KW-1185">Reference proteome</keyword>
<name>A0A4P5PCP2_9ENTE</name>
<organism evidence="4 5">
    <name type="scientific">Enterococcus florum</name>
    <dbReference type="NCBI Taxonomy" id="2480627"/>
    <lineage>
        <taxon>Bacteria</taxon>
        <taxon>Bacillati</taxon>
        <taxon>Bacillota</taxon>
        <taxon>Bacilli</taxon>
        <taxon>Lactobacillales</taxon>
        <taxon>Enterococcaceae</taxon>
        <taxon>Enterococcus</taxon>
    </lineage>
</organism>
<sequence length="195" mass="22921">MTETMRSKQKKETRQNILNTARQLFAEQGFTIATSKIAKEAGISHGSLFQHFPKREHLIQAVIQDFFDQLNSKTDELTKNSATIEAFLRMHLKILQEQEEFYSQLIREQQQFSNDIQAKLFANYSTLSFHMIKIIEKQTKLKLAPHMYFNTWNALLSYYILNKVMFSPQNSVLQSYGEELIETYLTMMFSEERNG</sequence>
<dbReference type="InterPro" id="IPR009057">
    <property type="entry name" value="Homeodomain-like_sf"/>
</dbReference>